<dbReference type="EMBL" id="QQTP01000007">
    <property type="protein sequence ID" value="RDJ24085.1"/>
    <property type="molecule type" value="Genomic_DNA"/>
</dbReference>
<keyword evidence="1" id="KW-1133">Transmembrane helix</keyword>
<keyword evidence="1" id="KW-0472">Membrane</keyword>
<comment type="caution">
    <text evidence="2">The sequence shown here is derived from an EMBL/GenBank/DDBJ whole genome shotgun (WGS) entry which is preliminary data.</text>
</comment>
<keyword evidence="3" id="KW-1185">Reference proteome</keyword>
<dbReference type="AlphaFoldDB" id="A0A370L634"/>
<evidence type="ECO:0000313" key="2">
    <source>
        <dbReference type="EMBL" id="RDJ24085.1"/>
    </source>
</evidence>
<evidence type="ECO:0000313" key="3">
    <source>
        <dbReference type="Proteomes" id="UP000255207"/>
    </source>
</evidence>
<dbReference type="Proteomes" id="UP000255207">
    <property type="component" value="Unassembled WGS sequence"/>
</dbReference>
<organism evidence="2 3">
    <name type="scientific">Bosea caraganae</name>
    <dbReference type="NCBI Taxonomy" id="2763117"/>
    <lineage>
        <taxon>Bacteria</taxon>
        <taxon>Pseudomonadati</taxon>
        <taxon>Pseudomonadota</taxon>
        <taxon>Alphaproteobacteria</taxon>
        <taxon>Hyphomicrobiales</taxon>
        <taxon>Boseaceae</taxon>
        <taxon>Bosea</taxon>
    </lineage>
</organism>
<proteinExistence type="predicted"/>
<accession>A0A370L634</accession>
<name>A0A370L634_9HYPH</name>
<keyword evidence="1" id="KW-0812">Transmembrane</keyword>
<gene>
    <name evidence="2" type="ORF">DWE98_14285</name>
</gene>
<sequence>MLVFLVACNVLTGIAVGLAFRARAIVIAAPLMAASTLAFLLVNGFGTIEALLWTGLCLFLSQLAFLLVTVLEFRAPRTRSAEAPHVGLSKTPEA</sequence>
<reference evidence="3" key="1">
    <citation type="submission" date="2018-07" db="EMBL/GenBank/DDBJ databases">
        <authorList>
            <person name="Safronova V.I."/>
            <person name="Chirak E.R."/>
            <person name="Sazanova A.L."/>
        </authorList>
    </citation>
    <scope>NUCLEOTIDE SEQUENCE [LARGE SCALE GENOMIC DNA]</scope>
    <source>
        <strain evidence="3">RCAM04685</strain>
    </source>
</reference>
<protein>
    <submittedName>
        <fullName evidence="2">Uncharacterized protein</fullName>
    </submittedName>
</protein>
<evidence type="ECO:0000256" key="1">
    <source>
        <dbReference type="SAM" id="Phobius"/>
    </source>
</evidence>
<feature type="transmembrane region" description="Helical" evidence="1">
    <location>
        <begin position="52"/>
        <end position="71"/>
    </location>
</feature>
<dbReference type="RefSeq" id="WP_114829947.1">
    <property type="nucleotide sequence ID" value="NZ_QQTO01000007.1"/>
</dbReference>